<keyword evidence="3" id="KW-1185">Reference proteome</keyword>
<name>A0ABR9E2Z3_9GAMM</name>
<keyword evidence="1" id="KW-1133">Transmembrane helix</keyword>
<keyword evidence="1" id="KW-0472">Membrane</keyword>
<keyword evidence="1" id="KW-0812">Transmembrane</keyword>
<comment type="caution">
    <text evidence="2">The sequence shown here is derived from an EMBL/GenBank/DDBJ whole genome shotgun (WGS) entry which is preliminary data.</text>
</comment>
<organism evidence="2 3">
    <name type="scientific">Pseudoalteromonas aliena SW19</name>
    <dbReference type="NCBI Taxonomy" id="1314866"/>
    <lineage>
        <taxon>Bacteria</taxon>
        <taxon>Pseudomonadati</taxon>
        <taxon>Pseudomonadota</taxon>
        <taxon>Gammaproteobacteria</taxon>
        <taxon>Alteromonadales</taxon>
        <taxon>Pseudoalteromonadaceae</taxon>
        <taxon>Pseudoalteromonas</taxon>
    </lineage>
</organism>
<proteinExistence type="predicted"/>
<evidence type="ECO:0000313" key="2">
    <source>
        <dbReference type="EMBL" id="MBE0360713.1"/>
    </source>
</evidence>
<dbReference type="EMBL" id="AQGU01000027">
    <property type="protein sequence ID" value="MBE0360713.1"/>
    <property type="molecule type" value="Genomic_DNA"/>
</dbReference>
<feature type="transmembrane region" description="Helical" evidence="1">
    <location>
        <begin position="206"/>
        <end position="231"/>
    </location>
</feature>
<feature type="transmembrane region" description="Helical" evidence="1">
    <location>
        <begin position="39"/>
        <end position="59"/>
    </location>
</feature>
<reference evidence="2 3" key="1">
    <citation type="submission" date="2015-06" db="EMBL/GenBank/DDBJ databases">
        <title>Genome sequence of Pseudoalteromonas aliena.</title>
        <authorList>
            <person name="Xie B.-B."/>
            <person name="Rong J.-C."/>
            <person name="Qin Q.-L."/>
            <person name="Zhang Y.-Z."/>
        </authorList>
    </citation>
    <scope>NUCLEOTIDE SEQUENCE [LARGE SCALE GENOMIC DNA]</scope>
    <source>
        <strain evidence="2 3">SW19</strain>
    </source>
</reference>
<dbReference type="Proteomes" id="UP000648482">
    <property type="component" value="Unassembled WGS sequence"/>
</dbReference>
<feature type="transmembrane region" description="Helical" evidence="1">
    <location>
        <begin position="104"/>
        <end position="122"/>
    </location>
</feature>
<gene>
    <name evidence="2" type="ORF">PALI_a2743</name>
</gene>
<feature type="transmembrane region" description="Helical" evidence="1">
    <location>
        <begin position="66"/>
        <end position="92"/>
    </location>
</feature>
<protein>
    <submittedName>
        <fullName evidence="2">Uncharacterized protein</fullName>
    </submittedName>
</protein>
<feature type="transmembrane region" description="Helical" evidence="1">
    <location>
        <begin position="12"/>
        <end position="33"/>
    </location>
</feature>
<accession>A0ABR9E2Z3</accession>
<sequence>MLSRSDNSELINFGGVFIVSLVIGGTILFRPYFDVENLQFYGSIFLFMLFLFISGGLYFKRKSKLSFIFLFWQCLLSIAYLAYLTSIIIYLWNVFSGGELGLSIIIFLISGMCLCGLLVRVLEPKSNYRMGIQNGRFIVSSFSFNSAIWQRDVSDDNPVLLFFGFKKKKGDTFQSTLRRGGTCSAVAASLAVIMQASGSGALFETIILILGTVAFGYAFSFNYIADFLFCIRAGLSKPKIKSK</sequence>
<feature type="transmembrane region" description="Helical" evidence="1">
    <location>
        <begin position="176"/>
        <end position="194"/>
    </location>
</feature>
<evidence type="ECO:0000313" key="3">
    <source>
        <dbReference type="Proteomes" id="UP000648482"/>
    </source>
</evidence>
<evidence type="ECO:0000256" key="1">
    <source>
        <dbReference type="SAM" id="Phobius"/>
    </source>
</evidence>